<gene>
    <name evidence="1" type="ORF">A6770_14400</name>
</gene>
<evidence type="ECO:0000313" key="2">
    <source>
        <dbReference type="Proteomes" id="UP000252107"/>
    </source>
</evidence>
<protein>
    <submittedName>
        <fullName evidence="1">Uncharacterized protein</fullName>
    </submittedName>
</protein>
<organism evidence="1 2">
    <name type="scientific">Nostoc minutum NIES-26</name>
    <dbReference type="NCBI Taxonomy" id="1844469"/>
    <lineage>
        <taxon>Bacteria</taxon>
        <taxon>Bacillati</taxon>
        <taxon>Cyanobacteriota</taxon>
        <taxon>Cyanophyceae</taxon>
        <taxon>Nostocales</taxon>
        <taxon>Nostocaceae</taxon>
        <taxon>Nostoc</taxon>
    </lineage>
</organism>
<proteinExistence type="predicted"/>
<name>A0A367RN74_9NOSO</name>
<comment type="caution">
    <text evidence="1">The sequence shown here is derived from an EMBL/GenBank/DDBJ whole genome shotgun (WGS) entry which is preliminary data.</text>
</comment>
<keyword evidence="2" id="KW-1185">Reference proteome</keyword>
<dbReference type="EMBL" id="LXQD01000120">
    <property type="protein sequence ID" value="RCJ37321.1"/>
    <property type="molecule type" value="Genomic_DNA"/>
</dbReference>
<sequence>MGKFLIFQTVLSENITLMATAVFQVFPFLAPVPKLSNRIAWFLHIHEQFRKNGCQNPYYLGG</sequence>
<dbReference type="Proteomes" id="UP000252107">
    <property type="component" value="Unassembled WGS sequence"/>
</dbReference>
<evidence type="ECO:0000313" key="1">
    <source>
        <dbReference type="EMBL" id="RCJ37321.1"/>
    </source>
</evidence>
<dbReference type="AlphaFoldDB" id="A0A367RN74"/>
<reference evidence="1" key="1">
    <citation type="submission" date="2016-04" db="EMBL/GenBank/DDBJ databases">
        <authorList>
            <person name="Tabuchi Yagui T.R."/>
        </authorList>
    </citation>
    <scope>NUCLEOTIDE SEQUENCE [LARGE SCALE GENOMIC DNA]</scope>
    <source>
        <strain evidence="1">NIES-26</strain>
    </source>
</reference>
<accession>A0A367RN74</accession>